<dbReference type="RefSeq" id="WP_234253719.1">
    <property type="nucleotide sequence ID" value="NZ_JABFTV010000004.1"/>
</dbReference>
<feature type="transmembrane region" description="Helical" evidence="1">
    <location>
        <begin position="90"/>
        <end position="112"/>
    </location>
</feature>
<evidence type="ECO:0000313" key="2">
    <source>
        <dbReference type="EMBL" id="MCE8024362.1"/>
    </source>
</evidence>
<accession>A0ABS9ARP8</accession>
<feature type="transmembrane region" description="Helical" evidence="1">
    <location>
        <begin position="298"/>
        <end position="318"/>
    </location>
</feature>
<keyword evidence="1" id="KW-1133">Transmembrane helix</keyword>
<feature type="transmembrane region" description="Helical" evidence="1">
    <location>
        <begin position="330"/>
        <end position="348"/>
    </location>
</feature>
<feature type="transmembrane region" description="Helical" evidence="1">
    <location>
        <begin position="149"/>
        <end position="168"/>
    </location>
</feature>
<keyword evidence="1" id="KW-0812">Transmembrane</keyword>
<dbReference type="PANTHER" id="PTHR38457:SF1">
    <property type="entry name" value="REGULATOR ABRB-RELATED"/>
    <property type="match status" value="1"/>
</dbReference>
<dbReference type="NCBIfam" id="TIGR03082">
    <property type="entry name" value="Gneg_AbrB_dup"/>
    <property type="match status" value="2"/>
</dbReference>
<dbReference type="InterPro" id="IPR007820">
    <property type="entry name" value="AbrB_fam"/>
</dbReference>
<evidence type="ECO:0000313" key="3">
    <source>
        <dbReference type="Proteomes" id="UP001320272"/>
    </source>
</evidence>
<reference evidence="2 3" key="1">
    <citation type="journal article" date="2021" name="Front. Microbiol.">
        <title>Aerobic Denitrification and Heterotrophic Sulfur Oxidation in the Genus Halomonas Revealed by Six Novel Species Characterizations and Genome-Based Analysis.</title>
        <authorList>
            <person name="Wang L."/>
            <person name="Shao Z."/>
        </authorList>
    </citation>
    <scope>NUCLEOTIDE SEQUENCE [LARGE SCALE GENOMIC DNA]</scope>
    <source>
        <strain evidence="2 3">MCCC 1A11058</strain>
    </source>
</reference>
<sequence>MSPPTPGTRRQSYSEFFRAWGIGLVGGGLASWAGIPLAWMLGPLFAAMLISLAGISLSMPSPLRIGSRGMVGMLLGSAVTPETFDRVGQWPFSLMLMVLGLLLMSVLTASYYRGIGGFDRLSAVSASLPGAISNIPAIAIRMGANGPKVVLSHLARVTLVIMVVPPLYMAWQGLDASLEGGNPTSWNLLGEHLWILPVALPAGFLARRLSLPVPEMIGPMITAAILSLMGYRLALPEWLLAGTFLVLGTTIGARFYHMPLSLLVGTGRHALLGTLVTLATAVAVAVVMHAVLGVPLAVALLAVIPGGLAEMALLAAALGVDPVFVTFHQIARSILLNAMAPFVLRLFGGR</sequence>
<evidence type="ECO:0000256" key="1">
    <source>
        <dbReference type="SAM" id="Phobius"/>
    </source>
</evidence>
<name>A0ABS9ARP8_9GAMM</name>
<protein>
    <submittedName>
        <fullName evidence="2">AbrB family transcriptional regulator</fullName>
    </submittedName>
</protein>
<organism evidence="2 3">
    <name type="scientific">Billgrantia aerodenitrificans</name>
    <dbReference type="NCBI Taxonomy" id="2733483"/>
    <lineage>
        <taxon>Bacteria</taxon>
        <taxon>Pseudomonadati</taxon>
        <taxon>Pseudomonadota</taxon>
        <taxon>Gammaproteobacteria</taxon>
        <taxon>Oceanospirillales</taxon>
        <taxon>Halomonadaceae</taxon>
        <taxon>Billgrantia</taxon>
    </lineage>
</organism>
<gene>
    <name evidence="2" type="ORF">HOP59_09480</name>
</gene>
<feature type="transmembrane region" description="Helical" evidence="1">
    <location>
        <begin position="238"/>
        <end position="257"/>
    </location>
</feature>
<feature type="transmembrane region" description="Helical" evidence="1">
    <location>
        <begin position="213"/>
        <end position="232"/>
    </location>
</feature>
<dbReference type="EMBL" id="JABFTV010000004">
    <property type="protein sequence ID" value="MCE8024362.1"/>
    <property type="molecule type" value="Genomic_DNA"/>
</dbReference>
<keyword evidence="1" id="KW-0472">Membrane</keyword>
<dbReference type="Pfam" id="PF05145">
    <property type="entry name" value="AbrB"/>
    <property type="match status" value="1"/>
</dbReference>
<feature type="transmembrane region" description="Helical" evidence="1">
    <location>
        <begin position="269"/>
        <end position="292"/>
    </location>
</feature>
<feature type="transmembrane region" description="Helical" evidence="1">
    <location>
        <begin position="16"/>
        <end position="35"/>
    </location>
</feature>
<proteinExistence type="predicted"/>
<dbReference type="PIRSF" id="PIRSF038991">
    <property type="entry name" value="Protein_AbrB"/>
    <property type="match status" value="1"/>
</dbReference>
<dbReference type="Proteomes" id="UP001320272">
    <property type="component" value="Unassembled WGS sequence"/>
</dbReference>
<comment type="caution">
    <text evidence="2">The sequence shown here is derived from an EMBL/GenBank/DDBJ whole genome shotgun (WGS) entry which is preliminary data.</text>
</comment>
<dbReference type="InterPro" id="IPR017516">
    <property type="entry name" value="AbrB_dup"/>
</dbReference>
<keyword evidence="3" id="KW-1185">Reference proteome</keyword>
<dbReference type="PANTHER" id="PTHR38457">
    <property type="entry name" value="REGULATOR ABRB-RELATED"/>
    <property type="match status" value="1"/>
</dbReference>